<organism evidence="2 3">
    <name type="scientific">Potamilus streckersoni</name>
    <dbReference type="NCBI Taxonomy" id="2493646"/>
    <lineage>
        <taxon>Eukaryota</taxon>
        <taxon>Metazoa</taxon>
        <taxon>Spiralia</taxon>
        <taxon>Lophotrochozoa</taxon>
        <taxon>Mollusca</taxon>
        <taxon>Bivalvia</taxon>
        <taxon>Autobranchia</taxon>
        <taxon>Heteroconchia</taxon>
        <taxon>Palaeoheterodonta</taxon>
        <taxon>Unionida</taxon>
        <taxon>Unionoidea</taxon>
        <taxon>Unionidae</taxon>
        <taxon>Ambleminae</taxon>
        <taxon>Lampsilini</taxon>
        <taxon>Potamilus</taxon>
    </lineage>
</organism>
<feature type="compositionally biased region" description="Polar residues" evidence="1">
    <location>
        <begin position="1"/>
        <end position="12"/>
    </location>
</feature>
<name>A0AAE0VUR9_9BIVA</name>
<proteinExistence type="predicted"/>
<reference evidence="2" key="1">
    <citation type="journal article" date="2021" name="Genome Biol. Evol.">
        <title>A High-Quality Reference Genome for a Parasitic Bivalve with Doubly Uniparental Inheritance (Bivalvia: Unionida).</title>
        <authorList>
            <person name="Smith C.H."/>
        </authorList>
    </citation>
    <scope>NUCLEOTIDE SEQUENCE</scope>
    <source>
        <strain evidence="2">CHS0354</strain>
    </source>
</reference>
<sequence length="88" mass="9609">MRHLSLSSSGTDSVAVDIKEGEKNHTHPQKEGSTLEKNANKEGRETDLETKDLDREEDTSTDKDKDNDKDMNEAACQTTSTGLDAAVS</sequence>
<evidence type="ECO:0000313" key="3">
    <source>
        <dbReference type="Proteomes" id="UP001195483"/>
    </source>
</evidence>
<gene>
    <name evidence="2" type="ORF">CHS0354_033433</name>
</gene>
<evidence type="ECO:0000313" key="2">
    <source>
        <dbReference type="EMBL" id="KAK3591433.1"/>
    </source>
</evidence>
<accession>A0AAE0VUR9</accession>
<feature type="region of interest" description="Disordered" evidence="1">
    <location>
        <begin position="1"/>
        <end position="88"/>
    </location>
</feature>
<comment type="caution">
    <text evidence="2">The sequence shown here is derived from an EMBL/GenBank/DDBJ whole genome shotgun (WGS) entry which is preliminary data.</text>
</comment>
<dbReference type="AlphaFoldDB" id="A0AAE0VUR9"/>
<dbReference type="Proteomes" id="UP001195483">
    <property type="component" value="Unassembled WGS sequence"/>
</dbReference>
<feature type="compositionally biased region" description="Basic and acidic residues" evidence="1">
    <location>
        <begin position="17"/>
        <end position="72"/>
    </location>
</feature>
<keyword evidence="3" id="KW-1185">Reference proteome</keyword>
<protein>
    <submittedName>
        <fullName evidence="2">Uncharacterized protein</fullName>
    </submittedName>
</protein>
<evidence type="ECO:0000256" key="1">
    <source>
        <dbReference type="SAM" id="MobiDB-lite"/>
    </source>
</evidence>
<reference evidence="2" key="3">
    <citation type="submission" date="2023-05" db="EMBL/GenBank/DDBJ databases">
        <authorList>
            <person name="Smith C.H."/>
        </authorList>
    </citation>
    <scope>NUCLEOTIDE SEQUENCE</scope>
    <source>
        <strain evidence="2">CHS0354</strain>
        <tissue evidence="2">Mantle</tissue>
    </source>
</reference>
<dbReference type="EMBL" id="JAEAOA010001959">
    <property type="protein sequence ID" value="KAK3591433.1"/>
    <property type="molecule type" value="Genomic_DNA"/>
</dbReference>
<reference evidence="2" key="2">
    <citation type="journal article" date="2021" name="Genome Biol. Evol.">
        <title>Developing a high-quality reference genome for a parasitic bivalve with doubly uniparental inheritance (Bivalvia: Unionida).</title>
        <authorList>
            <person name="Smith C.H."/>
        </authorList>
    </citation>
    <scope>NUCLEOTIDE SEQUENCE</scope>
    <source>
        <strain evidence="2">CHS0354</strain>
        <tissue evidence="2">Mantle</tissue>
    </source>
</reference>